<reference evidence="5" key="1">
    <citation type="submission" date="2022-08" db="UniProtKB">
        <authorList>
            <consortium name="EnsemblMetazoa"/>
        </authorList>
    </citation>
    <scope>IDENTIFICATION</scope>
    <source>
        <strain evidence="5">Israel</strain>
    </source>
</reference>
<keyword evidence="3" id="KW-0687">Ribonucleoprotein</keyword>
<dbReference type="RefSeq" id="XP_055714903.1">
    <property type="nucleotide sequence ID" value="XM_055858928.1"/>
</dbReference>
<dbReference type="GO" id="GO:0006412">
    <property type="term" value="P:translation"/>
    <property type="evidence" value="ECO:0007669"/>
    <property type="project" value="InterPro"/>
</dbReference>
<dbReference type="InterPro" id="IPR013005">
    <property type="entry name" value="Ribosomal_uL4-like"/>
</dbReference>
<dbReference type="EMBL" id="AJVK01000812">
    <property type="status" value="NOT_ANNOTATED_CDS"/>
    <property type="molecule type" value="Genomic_DNA"/>
</dbReference>
<sequence length="160" mass="18314">MGRARHGSIRSPLWKGGGVSHGPRSPTSHFYMLPYFTRVMGLTSTLSVKLAQNDLFVVENLDIPVEDPKFVQELIDARTWGPSVLIVDESDIFPYNITAATEQIPHVTMMPLYGLNVYSMLKYHTLVLTKDAVRKLEERILYQFNRSDSRELVKKFRVSQ</sequence>
<dbReference type="RefSeq" id="XP_055714902.1">
    <property type="nucleotide sequence ID" value="XM_055858927.1"/>
</dbReference>
<comment type="similarity">
    <text evidence="1">Belongs to the universal ribosomal protein uL4 family.</text>
</comment>
<dbReference type="VEuPathDB" id="VectorBase:PPAPM1_011646"/>
<dbReference type="GeneID" id="129809072"/>
<dbReference type="RefSeq" id="XP_055714896.1">
    <property type="nucleotide sequence ID" value="XM_055858921.1"/>
</dbReference>
<dbReference type="GeneID" id="129809071"/>
<dbReference type="VEuPathDB" id="VectorBase:PPAI006222"/>
<dbReference type="GeneID" id="129809066"/>
<dbReference type="VEuPathDB" id="VectorBase:PPAPM1_002153"/>
<dbReference type="RefSeq" id="XP_055714900.1">
    <property type="nucleotide sequence ID" value="XM_055858925.1"/>
</dbReference>
<dbReference type="KEGG" id="ppap:129809066"/>
<dbReference type="KEGG" id="ppap:129809071"/>
<dbReference type="GO" id="GO:0005840">
    <property type="term" value="C:ribosome"/>
    <property type="evidence" value="ECO:0007669"/>
    <property type="project" value="UniProtKB-KW"/>
</dbReference>
<dbReference type="SUPFAM" id="SSF52166">
    <property type="entry name" value="Ribosomal protein L4"/>
    <property type="match status" value="1"/>
</dbReference>
<dbReference type="KEGG" id="ppap:129809073"/>
<dbReference type="Gene3D" id="3.40.1370.10">
    <property type="match status" value="1"/>
</dbReference>
<dbReference type="AlphaFoldDB" id="A0A1B0EYM7"/>
<dbReference type="InterPro" id="IPR002136">
    <property type="entry name" value="Ribosomal_uL4"/>
</dbReference>
<dbReference type="VEuPathDB" id="VectorBase:PPAPM1_007450"/>
<evidence type="ECO:0000256" key="1">
    <source>
        <dbReference type="ARBA" id="ARBA00010528"/>
    </source>
</evidence>
<dbReference type="GO" id="GO:0003735">
    <property type="term" value="F:structural constituent of ribosome"/>
    <property type="evidence" value="ECO:0007669"/>
    <property type="project" value="InterPro"/>
</dbReference>
<dbReference type="GeneID" id="129809069"/>
<dbReference type="KEGG" id="ppap:129809072"/>
<dbReference type="GO" id="GO:1990904">
    <property type="term" value="C:ribonucleoprotein complex"/>
    <property type="evidence" value="ECO:0007669"/>
    <property type="project" value="UniProtKB-KW"/>
</dbReference>
<dbReference type="VEuPathDB" id="VectorBase:PPAPM1_008009"/>
<dbReference type="PANTHER" id="PTHR10746:SF6">
    <property type="entry name" value="LARGE RIBOSOMAL SUBUNIT PROTEIN UL4M"/>
    <property type="match status" value="1"/>
</dbReference>
<evidence type="ECO:0000313" key="5">
    <source>
        <dbReference type="EnsemblMetazoa" id="PPAI006222-PA"/>
    </source>
</evidence>
<dbReference type="KEGG" id="ppap:129809069"/>
<dbReference type="InterPro" id="IPR023574">
    <property type="entry name" value="Ribosomal_uL4_dom_sf"/>
</dbReference>
<name>A0A1B0EYM7_PHLPP</name>
<dbReference type="RefSeq" id="XP_055714904.1">
    <property type="nucleotide sequence ID" value="XM_055858929.1"/>
</dbReference>
<evidence type="ECO:0000313" key="6">
    <source>
        <dbReference type="Proteomes" id="UP000092462"/>
    </source>
</evidence>
<keyword evidence="6" id="KW-1185">Reference proteome</keyword>
<dbReference type="EnsemblMetazoa" id="PPAI006222-RA">
    <property type="protein sequence ID" value="PPAI006222-PA"/>
    <property type="gene ID" value="PPAI006222"/>
</dbReference>
<dbReference type="KEGG" id="ppap:129809074"/>
<dbReference type="PANTHER" id="PTHR10746">
    <property type="entry name" value="50S RIBOSOMAL PROTEIN L4"/>
    <property type="match status" value="1"/>
</dbReference>
<organism evidence="5 6">
    <name type="scientific">Phlebotomus papatasi</name>
    <name type="common">Sandfly</name>
    <dbReference type="NCBI Taxonomy" id="29031"/>
    <lineage>
        <taxon>Eukaryota</taxon>
        <taxon>Metazoa</taxon>
        <taxon>Ecdysozoa</taxon>
        <taxon>Arthropoda</taxon>
        <taxon>Hexapoda</taxon>
        <taxon>Insecta</taxon>
        <taxon>Pterygota</taxon>
        <taxon>Neoptera</taxon>
        <taxon>Endopterygota</taxon>
        <taxon>Diptera</taxon>
        <taxon>Nematocera</taxon>
        <taxon>Psychodoidea</taxon>
        <taxon>Psychodidae</taxon>
        <taxon>Phlebotomus</taxon>
        <taxon>Phlebotomus</taxon>
    </lineage>
</organism>
<dbReference type="GeneID" id="129809070"/>
<dbReference type="VEuPathDB" id="VectorBase:PPAPM1_007379"/>
<dbReference type="RefSeq" id="XP_055714898.1">
    <property type="nucleotide sequence ID" value="XM_055858923.1"/>
</dbReference>
<evidence type="ECO:0000256" key="4">
    <source>
        <dbReference type="ARBA" id="ARBA00040565"/>
    </source>
</evidence>
<evidence type="ECO:0000256" key="2">
    <source>
        <dbReference type="ARBA" id="ARBA00022980"/>
    </source>
</evidence>
<keyword evidence="2" id="KW-0689">Ribosomal protein</keyword>
<dbReference type="GeneID" id="129809074"/>
<dbReference type="GeneID" id="129809073"/>
<proteinExistence type="inferred from homology"/>
<dbReference type="VEuPathDB" id="VectorBase:PPAPM1_010936"/>
<dbReference type="Proteomes" id="UP000092462">
    <property type="component" value="Unassembled WGS sequence"/>
</dbReference>
<dbReference type="Pfam" id="PF00573">
    <property type="entry name" value="Ribosomal_L4"/>
    <property type="match status" value="1"/>
</dbReference>
<dbReference type="RefSeq" id="XP_055714899.1">
    <property type="nucleotide sequence ID" value="XM_055858924.1"/>
</dbReference>
<dbReference type="OrthoDB" id="275876at2759"/>
<dbReference type="KEGG" id="ppap:129809070"/>
<protein>
    <recommendedName>
        <fullName evidence="4">Large ribosomal subunit protein uL4m</fullName>
    </recommendedName>
</protein>
<evidence type="ECO:0000256" key="3">
    <source>
        <dbReference type="ARBA" id="ARBA00023274"/>
    </source>
</evidence>
<dbReference type="VEuPathDB" id="VectorBase:PPAPM1_001499"/>
<accession>A0A1B0EYM7</accession>